<name>A0A3G1KPE3_FORW1</name>
<organism evidence="4 5">
    <name type="scientific">Formimonas warabiya</name>
    <dbReference type="NCBI Taxonomy" id="1761012"/>
    <lineage>
        <taxon>Bacteria</taxon>
        <taxon>Bacillati</taxon>
        <taxon>Bacillota</taxon>
        <taxon>Clostridia</taxon>
        <taxon>Eubacteriales</taxon>
        <taxon>Peptococcaceae</taxon>
        <taxon>Candidatus Formimonas</taxon>
    </lineage>
</organism>
<dbReference type="PANTHER" id="PTHR43693">
    <property type="entry name" value="PROTEIN PHOSPHATASE CHEZ"/>
    <property type="match status" value="1"/>
</dbReference>
<keyword evidence="1" id="KW-0145">Chemotaxis</keyword>
<protein>
    <submittedName>
        <fullName evidence="4">CheY-P-specific phosphatase CheC</fullName>
    </submittedName>
</protein>
<evidence type="ECO:0000313" key="5">
    <source>
        <dbReference type="Proteomes" id="UP000323521"/>
    </source>
</evidence>
<dbReference type="Gene3D" id="3.40.1550.10">
    <property type="entry name" value="CheC-like"/>
    <property type="match status" value="1"/>
</dbReference>
<dbReference type="KEGG" id="fwa:DCMF_05440"/>
<dbReference type="Proteomes" id="UP000323521">
    <property type="component" value="Chromosome"/>
</dbReference>
<dbReference type="InterPro" id="IPR028976">
    <property type="entry name" value="CheC-like_sf"/>
</dbReference>
<evidence type="ECO:0000313" key="4">
    <source>
        <dbReference type="EMBL" id="ATW24306.1"/>
    </source>
</evidence>
<dbReference type="InterPro" id="IPR050992">
    <property type="entry name" value="CheZ_family_phosphatases"/>
</dbReference>
<dbReference type="SUPFAM" id="SSF103039">
    <property type="entry name" value="CheC-like"/>
    <property type="match status" value="1"/>
</dbReference>
<keyword evidence="5" id="KW-1185">Reference proteome</keyword>
<sequence>MRGENFDTLSDLQIDVLREIGNIGAGNAATALSTMLSQRVDMGVPKVRIIDIKEIAAVLGGPENLVVGILVTIHKDVEGMMMFILEKQFAHLIINLLMGRDLTNFDSFEEMDLSALKEIGNIMVSSYVNAIASLTSQEIDISVPDIAIDMAGAILSVPAIEFGSIGDRVLLIEEEFSGGSDHVASYLMLIPKVDSLHKILEILGVKYE</sequence>
<dbReference type="CDD" id="cd17909">
    <property type="entry name" value="CheC_ClassI"/>
    <property type="match status" value="1"/>
</dbReference>
<dbReference type="AlphaFoldDB" id="A0A3G1KPE3"/>
<dbReference type="GO" id="GO:0016787">
    <property type="term" value="F:hydrolase activity"/>
    <property type="evidence" value="ECO:0007669"/>
    <property type="project" value="UniProtKB-KW"/>
</dbReference>
<dbReference type="Pfam" id="PF04509">
    <property type="entry name" value="CheC"/>
    <property type="match status" value="2"/>
</dbReference>
<dbReference type="OrthoDB" id="9812187at2"/>
<dbReference type="InterPro" id="IPR007597">
    <property type="entry name" value="CheC"/>
</dbReference>
<feature type="domain" description="CheC-like protein" evidence="3">
    <location>
        <begin position="111"/>
        <end position="146"/>
    </location>
</feature>
<feature type="domain" description="CheC-like protein" evidence="3">
    <location>
        <begin position="13"/>
        <end position="47"/>
    </location>
</feature>
<evidence type="ECO:0000256" key="2">
    <source>
        <dbReference type="ARBA" id="ARBA00022801"/>
    </source>
</evidence>
<dbReference type="PANTHER" id="PTHR43693:SF1">
    <property type="entry name" value="PROTEIN PHOSPHATASE CHEZ"/>
    <property type="match status" value="1"/>
</dbReference>
<accession>A0A3G1KPE3</accession>
<evidence type="ECO:0000256" key="1">
    <source>
        <dbReference type="ARBA" id="ARBA00022500"/>
    </source>
</evidence>
<evidence type="ECO:0000259" key="3">
    <source>
        <dbReference type="Pfam" id="PF04509"/>
    </source>
</evidence>
<dbReference type="RefSeq" id="WP_148133486.1">
    <property type="nucleotide sequence ID" value="NZ_CP017634.1"/>
</dbReference>
<dbReference type="GO" id="GO:0006935">
    <property type="term" value="P:chemotaxis"/>
    <property type="evidence" value="ECO:0007669"/>
    <property type="project" value="UniProtKB-KW"/>
</dbReference>
<gene>
    <name evidence="4" type="ORF">DCMF_05440</name>
</gene>
<reference evidence="4 5" key="1">
    <citation type="submission" date="2016-10" db="EMBL/GenBank/DDBJ databases">
        <title>Complete Genome Sequence of Peptococcaceae strain DCMF.</title>
        <authorList>
            <person name="Edwards R.J."/>
            <person name="Holland S.I."/>
            <person name="Deshpande N.P."/>
            <person name="Wong Y.K."/>
            <person name="Ertan H."/>
            <person name="Manefield M."/>
            <person name="Russell T.L."/>
            <person name="Lee M.J."/>
        </authorList>
    </citation>
    <scope>NUCLEOTIDE SEQUENCE [LARGE SCALE GENOMIC DNA]</scope>
    <source>
        <strain evidence="4 5">DCMF</strain>
    </source>
</reference>
<proteinExistence type="predicted"/>
<keyword evidence="2" id="KW-0378">Hydrolase</keyword>
<dbReference type="EMBL" id="CP017634">
    <property type="protein sequence ID" value="ATW24306.1"/>
    <property type="molecule type" value="Genomic_DNA"/>
</dbReference>